<dbReference type="InterPro" id="IPR029039">
    <property type="entry name" value="Flavoprotein-like_sf"/>
</dbReference>
<dbReference type="Pfam" id="PF02525">
    <property type="entry name" value="Flavodoxin_2"/>
    <property type="match status" value="1"/>
</dbReference>
<evidence type="ECO:0000313" key="3">
    <source>
        <dbReference type="EMBL" id="OAP86425.1"/>
    </source>
</evidence>
<name>A0A179B4V8_9ACTO</name>
<dbReference type="AlphaFoldDB" id="A0A179B4V8"/>
<sequence>MKVLVNVFHPNLSASTVNEAWVERLEGEPEVTVRKVYELYPDGKIDVAAEQEALLAHDRIVFQHPFYWYSTPPLMKQWLDQVLTYNWAYGPKGRALEGREWVSAISTGGPAESYRAGGYNNFSMSELMKPLQQTANLVHLKFLPAFIFNGAVQATPADVEESAERLAKHILDPLLDPEKRLAALNEKMDGEGVELHVD</sequence>
<dbReference type="GO" id="GO:0010181">
    <property type="term" value="F:FMN binding"/>
    <property type="evidence" value="ECO:0007669"/>
    <property type="project" value="TreeGrafter"/>
</dbReference>
<dbReference type="GO" id="GO:0009055">
    <property type="term" value="F:electron transfer activity"/>
    <property type="evidence" value="ECO:0007669"/>
    <property type="project" value="TreeGrafter"/>
</dbReference>
<dbReference type="Gene3D" id="3.40.50.360">
    <property type="match status" value="1"/>
</dbReference>
<evidence type="ECO:0000256" key="1">
    <source>
        <dbReference type="ARBA" id="ARBA00023002"/>
    </source>
</evidence>
<dbReference type="STRING" id="1823756.A4H34_04580"/>
<evidence type="ECO:0000259" key="2">
    <source>
        <dbReference type="Pfam" id="PF02525"/>
    </source>
</evidence>
<gene>
    <name evidence="3" type="ORF">A4H34_04580</name>
</gene>
<dbReference type="OrthoDB" id="9798454at2"/>
<dbReference type="PANTHER" id="PTHR47307:SF1">
    <property type="entry name" value="GLUTATHIONE-REGULATED POTASSIUM-EFFLUX SYSTEM ANCILLARY PROTEIN KEFG"/>
    <property type="match status" value="1"/>
</dbReference>
<dbReference type="InterPro" id="IPR003680">
    <property type="entry name" value="Flavodoxin_fold"/>
</dbReference>
<dbReference type="SUPFAM" id="SSF52218">
    <property type="entry name" value="Flavoproteins"/>
    <property type="match status" value="1"/>
</dbReference>
<dbReference type="PANTHER" id="PTHR47307">
    <property type="entry name" value="GLUTATHIONE-REGULATED POTASSIUM-EFFLUX SYSTEM ANCILLARY PROTEIN KEFG"/>
    <property type="match status" value="1"/>
</dbReference>
<accession>A0A179B4V8</accession>
<dbReference type="InterPro" id="IPR046980">
    <property type="entry name" value="KefG/KefF"/>
</dbReference>
<feature type="domain" description="Flavodoxin-like fold" evidence="2">
    <location>
        <begin position="1"/>
        <end position="169"/>
    </location>
</feature>
<evidence type="ECO:0000313" key="4">
    <source>
        <dbReference type="Proteomes" id="UP000078368"/>
    </source>
</evidence>
<keyword evidence="1" id="KW-0560">Oxidoreductase</keyword>
<reference evidence="3 4" key="1">
    <citation type="submission" date="2016-04" db="EMBL/GenBank/DDBJ databases">
        <title>Peptidophaga gingivicola gen. nov., sp. nov., isolated from human subgingival plaque.</title>
        <authorList>
            <person name="Beall C.J."/>
            <person name="Mokrzan E.M."/>
            <person name="Griffen A.L."/>
            <person name="Leys E.J."/>
        </authorList>
    </citation>
    <scope>NUCLEOTIDE SEQUENCE [LARGE SCALE GENOMIC DNA]</scope>
    <source>
        <strain evidence="3 4">BA112</strain>
    </source>
</reference>
<proteinExistence type="predicted"/>
<dbReference type="EMBL" id="LVZK01000001">
    <property type="protein sequence ID" value="OAP86425.1"/>
    <property type="molecule type" value="Genomic_DNA"/>
</dbReference>
<dbReference type="RefSeq" id="WP_064231239.1">
    <property type="nucleotide sequence ID" value="NZ_LVZK01000001.1"/>
</dbReference>
<keyword evidence="4" id="KW-1185">Reference proteome</keyword>
<comment type="caution">
    <text evidence="3">The sequence shown here is derived from an EMBL/GenBank/DDBJ whole genome shotgun (WGS) entry which is preliminary data.</text>
</comment>
<dbReference type="GO" id="GO:0003955">
    <property type="term" value="F:NAD(P)H dehydrogenase (quinone) activity"/>
    <property type="evidence" value="ECO:0007669"/>
    <property type="project" value="TreeGrafter"/>
</dbReference>
<organism evidence="3 4">
    <name type="scientific">Peptidiphaga gingivicola</name>
    <dbReference type="NCBI Taxonomy" id="2741497"/>
    <lineage>
        <taxon>Bacteria</taxon>
        <taxon>Bacillati</taxon>
        <taxon>Actinomycetota</taxon>
        <taxon>Actinomycetes</taxon>
        <taxon>Actinomycetales</taxon>
        <taxon>Actinomycetaceae</taxon>
        <taxon>Peptidiphaga</taxon>
    </lineage>
</organism>
<dbReference type="Proteomes" id="UP000078368">
    <property type="component" value="Unassembled WGS sequence"/>
</dbReference>
<protein>
    <submittedName>
        <fullName evidence="3">NADPH oxidoreductase</fullName>
    </submittedName>
</protein>